<reference evidence="3 4" key="1">
    <citation type="submission" date="2023-07" db="EMBL/GenBank/DDBJ databases">
        <title>Protaetiibacter sp. nov WY-16 isolated from soil.</title>
        <authorList>
            <person name="Liu B."/>
            <person name="Wan Y."/>
        </authorList>
    </citation>
    <scope>NUCLEOTIDE SEQUENCE [LARGE SCALE GENOMIC DNA]</scope>
    <source>
        <strain evidence="3 4">WY-16</strain>
    </source>
</reference>
<feature type="transmembrane region" description="Helical" evidence="2">
    <location>
        <begin position="235"/>
        <end position="254"/>
    </location>
</feature>
<dbReference type="InterPro" id="IPR024078">
    <property type="entry name" value="LmbE-like_dom_sf"/>
</dbReference>
<dbReference type="RefSeq" id="WP_305001723.1">
    <property type="nucleotide sequence ID" value="NZ_JAUQUB010000001.1"/>
</dbReference>
<name>A0ABT9BJW5_9MICO</name>
<feature type="transmembrane region" description="Helical" evidence="2">
    <location>
        <begin position="261"/>
        <end position="281"/>
    </location>
</feature>
<proteinExistence type="predicted"/>
<keyword evidence="1" id="KW-0862">Zinc</keyword>
<dbReference type="EMBL" id="JAUQUB010000001">
    <property type="protein sequence ID" value="MDO7881311.1"/>
    <property type="molecule type" value="Genomic_DNA"/>
</dbReference>
<accession>A0ABT9BJW5</accession>
<protein>
    <recommendedName>
        <fullName evidence="5">N-acetylglucosaminyl deacetylase, LmbE family</fullName>
    </recommendedName>
</protein>
<keyword evidence="2" id="KW-1133">Transmembrane helix</keyword>
<dbReference type="SUPFAM" id="SSF102588">
    <property type="entry name" value="LmbE-like"/>
    <property type="match status" value="1"/>
</dbReference>
<evidence type="ECO:0000313" key="4">
    <source>
        <dbReference type="Proteomes" id="UP001241072"/>
    </source>
</evidence>
<feature type="transmembrane region" description="Helical" evidence="2">
    <location>
        <begin position="293"/>
        <end position="313"/>
    </location>
</feature>
<gene>
    <name evidence="3" type="ORF">Q5716_03620</name>
</gene>
<feature type="transmembrane region" description="Helical" evidence="2">
    <location>
        <begin position="200"/>
        <end position="223"/>
    </location>
</feature>
<comment type="caution">
    <text evidence="3">The sequence shown here is derived from an EMBL/GenBank/DDBJ whole genome shotgun (WGS) entry which is preliminary data.</text>
</comment>
<dbReference type="InterPro" id="IPR003737">
    <property type="entry name" value="GlcNAc_PI_deacetylase-related"/>
</dbReference>
<keyword evidence="2" id="KW-0472">Membrane</keyword>
<evidence type="ECO:0000256" key="2">
    <source>
        <dbReference type="SAM" id="Phobius"/>
    </source>
</evidence>
<dbReference type="Pfam" id="PF02585">
    <property type="entry name" value="PIG-L"/>
    <property type="match status" value="1"/>
</dbReference>
<evidence type="ECO:0000313" key="3">
    <source>
        <dbReference type="EMBL" id="MDO7881311.1"/>
    </source>
</evidence>
<organism evidence="3 4">
    <name type="scientific">Antiquaquibacter soli</name>
    <dbReference type="NCBI Taxonomy" id="3064523"/>
    <lineage>
        <taxon>Bacteria</taxon>
        <taxon>Bacillati</taxon>
        <taxon>Actinomycetota</taxon>
        <taxon>Actinomycetes</taxon>
        <taxon>Micrococcales</taxon>
        <taxon>Microbacteriaceae</taxon>
        <taxon>Antiquaquibacter</taxon>
    </lineage>
</organism>
<evidence type="ECO:0000256" key="1">
    <source>
        <dbReference type="ARBA" id="ARBA00022833"/>
    </source>
</evidence>
<dbReference type="Gene3D" id="3.40.50.10320">
    <property type="entry name" value="LmbE-like"/>
    <property type="match status" value="1"/>
</dbReference>
<evidence type="ECO:0008006" key="5">
    <source>
        <dbReference type="Google" id="ProtNLM"/>
    </source>
</evidence>
<sequence length="334" mass="34663">MVERVLFVHAAAGDETATTGATIARLVASGSEVTVVTCIRDEETAPELDAALAVLGVADHRYLGAADARWRGLAPREYSHTGPTALVSAELGEVASDVGAVIQQVEPTVVVSYGASTGDAERRRVHEATAWATEVLRVPFYTVGRPGAPAQVRVDDPESLARKHSALAAYRGHLALADRDAAEGLNRLRPGRDSFARTGILSRIVSGVLVLALGLFTGGLLTAVHQSVIAVGDAVVPWGLIVSLVITAALLAGLRIVYETRIIAGIATAGLLVAQAFLAFASPGGSVLVPDNVAGAVWTIGSVFIAAVVLAWPKVVRRGGDRMKSPAAKGPERP</sequence>
<keyword evidence="2" id="KW-0812">Transmembrane</keyword>
<dbReference type="Proteomes" id="UP001241072">
    <property type="component" value="Unassembled WGS sequence"/>
</dbReference>
<keyword evidence="4" id="KW-1185">Reference proteome</keyword>